<reference evidence="2 3" key="1">
    <citation type="submission" date="2021-03" db="EMBL/GenBank/DDBJ databases">
        <title>Haloterrigena longa sp. nov. and Haloterrigena limicola sp. nov., extremely halophilic archaea isolated from a salt lake.</title>
        <authorList>
            <person name="Henglin C."/>
        </authorList>
    </citation>
    <scope>NUCLEOTIDE SEQUENCE [LARGE SCALE GENOMIC DNA]</scope>
    <source>
        <strain evidence="2 3">KZCA68</strain>
    </source>
</reference>
<keyword evidence="1" id="KW-0472">Membrane</keyword>
<dbReference type="Pfam" id="PF09946">
    <property type="entry name" value="DUF2178"/>
    <property type="match status" value="1"/>
</dbReference>
<dbReference type="GeneID" id="63189065"/>
<name>A0A8A2VEE4_9EURY</name>
<keyword evidence="1" id="KW-1133">Transmembrane helix</keyword>
<evidence type="ECO:0000313" key="3">
    <source>
        <dbReference type="Proteomes" id="UP000663203"/>
    </source>
</evidence>
<proteinExistence type="predicted"/>
<evidence type="ECO:0000256" key="1">
    <source>
        <dbReference type="SAM" id="Phobius"/>
    </source>
</evidence>
<gene>
    <name evidence="2" type="ORF">J0X25_17130</name>
</gene>
<dbReference type="Proteomes" id="UP000663203">
    <property type="component" value="Chromosome"/>
</dbReference>
<evidence type="ECO:0000313" key="2">
    <source>
        <dbReference type="EMBL" id="QSW99080.1"/>
    </source>
</evidence>
<feature type="transmembrane region" description="Helical" evidence="1">
    <location>
        <begin position="73"/>
        <end position="91"/>
    </location>
</feature>
<keyword evidence="1" id="KW-0812">Transmembrane</keyword>
<dbReference type="KEGG" id="hakz:J0X25_17130"/>
<dbReference type="AlphaFoldDB" id="A0A8A2VEE4"/>
<accession>A0A8A2VEE4</accession>
<keyword evidence="3" id="KW-1185">Reference proteome</keyword>
<dbReference type="EMBL" id="CP071462">
    <property type="protein sequence ID" value="QSW99080.1"/>
    <property type="molecule type" value="Genomic_DNA"/>
</dbReference>
<dbReference type="RefSeq" id="WP_207288688.1">
    <property type="nucleotide sequence ID" value="NZ_CP071462.1"/>
</dbReference>
<sequence length="135" mass="14214">MANWKRYAVGAIGLVGLVVAIVATLGGPGVPDEPNVALALGSGVAGASALGWSQHAKDGLETDERYVAINYRAGYVAFWAVFWFLFVFSIAGIGEGDTGGVDYALPIDAHLIVMTAFVLGAATLFVSKAWYTRQF</sequence>
<organism evidence="2 3">
    <name type="scientific">Haloterrigena alkaliphila</name>
    <dbReference type="NCBI Taxonomy" id="2816475"/>
    <lineage>
        <taxon>Archaea</taxon>
        <taxon>Methanobacteriati</taxon>
        <taxon>Methanobacteriota</taxon>
        <taxon>Stenosarchaea group</taxon>
        <taxon>Halobacteria</taxon>
        <taxon>Halobacteriales</taxon>
        <taxon>Natrialbaceae</taxon>
        <taxon>Haloterrigena</taxon>
    </lineage>
</organism>
<feature type="transmembrane region" description="Helical" evidence="1">
    <location>
        <begin position="36"/>
        <end position="52"/>
    </location>
</feature>
<dbReference type="InterPro" id="IPR019235">
    <property type="entry name" value="DUF2178_TM"/>
</dbReference>
<feature type="transmembrane region" description="Helical" evidence="1">
    <location>
        <begin position="7"/>
        <end position="30"/>
    </location>
</feature>
<feature type="transmembrane region" description="Helical" evidence="1">
    <location>
        <begin position="111"/>
        <end position="131"/>
    </location>
</feature>
<protein>
    <submittedName>
        <fullName evidence="2">Uncharacterized protein</fullName>
    </submittedName>
</protein>